<dbReference type="InterPro" id="IPR016181">
    <property type="entry name" value="Acyl_CoA_acyltransferase"/>
</dbReference>
<name>A0AB34KQ07_9PEZI</name>
<evidence type="ECO:0000313" key="7">
    <source>
        <dbReference type="Proteomes" id="UP000803884"/>
    </source>
</evidence>
<dbReference type="Proteomes" id="UP000803884">
    <property type="component" value="Unassembled WGS sequence"/>
</dbReference>
<keyword evidence="4" id="KW-0175">Coiled coil</keyword>
<dbReference type="SUPFAM" id="SSF55729">
    <property type="entry name" value="Acyl-CoA N-acyltransferases (Nat)"/>
    <property type="match status" value="1"/>
</dbReference>
<protein>
    <recommendedName>
        <fullName evidence="5">N-acetyltransferase domain-containing protein</fullName>
    </recommendedName>
</protein>
<evidence type="ECO:0000256" key="2">
    <source>
        <dbReference type="ARBA" id="ARBA00022679"/>
    </source>
</evidence>
<comment type="similarity">
    <text evidence="1">Belongs to the acetyltransferase family.</text>
</comment>
<gene>
    <name evidence="6" type="ORF">WHR41_05088</name>
</gene>
<dbReference type="InterPro" id="IPR051016">
    <property type="entry name" value="Diverse_Substrate_AcTransf"/>
</dbReference>
<organism evidence="6 7">
    <name type="scientific">Cladosporium halotolerans</name>
    <dbReference type="NCBI Taxonomy" id="1052096"/>
    <lineage>
        <taxon>Eukaryota</taxon>
        <taxon>Fungi</taxon>
        <taxon>Dikarya</taxon>
        <taxon>Ascomycota</taxon>
        <taxon>Pezizomycotina</taxon>
        <taxon>Dothideomycetes</taxon>
        <taxon>Dothideomycetidae</taxon>
        <taxon>Cladosporiales</taxon>
        <taxon>Cladosporiaceae</taxon>
        <taxon>Cladosporium</taxon>
    </lineage>
</organism>
<keyword evidence="7" id="KW-1185">Reference proteome</keyword>
<dbReference type="PANTHER" id="PTHR10545:SF29">
    <property type="entry name" value="GH14572P-RELATED"/>
    <property type="match status" value="1"/>
</dbReference>
<evidence type="ECO:0000313" key="6">
    <source>
        <dbReference type="EMBL" id="KAL1585741.1"/>
    </source>
</evidence>
<evidence type="ECO:0000256" key="4">
    <source>
        <dbReference type="SAM" id="Coils"/>
    </source>
</evidence>
<dbReference type="PANTHER" id="PTHR10545">
    <property type="entry name" value="DIAMINE N-ACETYLTRANSFERASE"/>
    <property type="match status" value="1"/>
</dbReference>
<dbReference type="GO" id="GO:0008080">
    <property type="term" value="F:N-acetyltransferase activity"/>
    <property type="evidence" value="ECO:0007669"/>
    <property type="project" value="TreeGrafter"/>
</dbReference>
<evidence type="ECO:0000256" key="3">
    <source>
        <dbReference type="ARBA" id="ARBA00023315"/>
    </source>
</evidence>
<evidence type="ECO:0000259" key="5">
    <source>
        <dbReference type="PROSITE" id="PS51186"/>
    </source>
</evidence>
<accession>A0AB34KQ07</accession>
<dbReference type="RefSeq" id="XP_069228847.1">
    <property type="nucleotide sequence ID" value="XM_069373693.1"/>
</dbReference>
<feature type="coiled-coil region" evidence="4">
    <location>
        <begin position="18"/>
        <end position="45"/>
    </location>
</feature>
<keyword evidence="2" id="KW-0808">Transferase</keyword>
<dbReference type="FunFam" id="3.40.630.30:FF:000064">
    <property type="entry name" value="GNAT family acetyltransferase"/>
    <property type="match status" value="1"/>
</dbReference>
<feature type="domain" description="N-acetyltransferase" evidence="5">
    <location>
        <begin position="5"/>
        <end position="179"/>
    </location>
</feature>
<dbReference type="PROSITE" id="PS51186">
    <property type="entry name" value="GNAT"/>
    <property type="match status" value="1"/>
</dbReference>
<dbReference type="AlphaFoldDB" id="A0AB34KQ07"/>
<sequence length="191" mass="21425">MADKPTLSHATQEDVKEILAMVRELAEYERELDSVEATEESLTRTLSLAPSAASSHTNPGYAKCLLLRLPREPTNADDTPEAVAGMALYFHNYSTWNGKQGIYLEDLFVRPQYRKRGYGKILIQALARENLLQDGGRLEWSCLDWNEPSLQFYRSLGAVEMKGWTKLRVDGEALQKLAVGDVPPVTGQTPR</sequence>
<reference evidence="6 7" key="1">
    <citation type="journal article" date="2020" name="Microbiol. Resour. Announc.">
        <title>Draft Genome Sequence of a Cladosporium Species Isolated from the Mesophotic Ascidian Didemnum maculosum.</title>
        <authorList>
            <person name="Gioti A."/>
            <person name="Siaperas R."/>
            <person name="Nikolaivits E."/>
            <person name="Le Goff G."/>
            <person name="Ouazzani J."/>
            <person name="Kotoulas G."/>
            <person name="Topakas E."/>
        </authorList>
    </citation>
    <scope>NUCLEOTIDE SEQUENCE [LARGE SCALE GENOMIC DNA]</scope>
    <source>
        <strain evidence="6 7">TM138-S3</strain>
    </source>
</reference>
<dbReference type="InterPro" id="IPR000182">
    <property type="entry name" value="GNAT_dom"/>
</dbReference>
<dbReference type="GeneID" id="96006531"/>
<dbReference type="Gene3D" id="3.40.630.30">
    <property type="match status" value="1"/>
</dbReference>
<proteinExistence type="inferred from homology"/>
<dbReference type="CDD" id="cd04301">
    <property type="entry name" value="NAT_SF"/>
    <property type="match status" value="1"/>
</dbReference>
<keyword evidence="3" id="KW-0012">Acyltransferase</keyword>
<dbReference type="EMBL" id="JAAQHG020000017">
    <property type="protein sequence ID" value="KAL1585741.1"/>
    <property type="molecule type" value="Genomic_DNA"/>
</dbReference>
<comment type="caution">
    <text evidence="6">The sequence shown here is derived from an EMBL/GenBank/DDBJ whole genome shotgun (WGS) entry which is preliminary data.</text>
</comment>
<dbReference type="Pfam" id="PF00583">
    <property type="entry name" value="Acetyltransf_1"/>
    <property type="match status" value="1"/>
</dbReference>
<evidence type="ECO:0000256" key="1">
    <source>
        <dbReference type="ARBA" id="ARBA00008694"/>
    </source>
</evidence>